<evidence type="ECO:0000313" key="2">
    <source>
        <dbReference type="Proteomes" id="UP000650477"/>
    </source>
</evidence>
<dbReference type="RefSeq" id="WP_036418386.1">
    <property type="nucleotide sequence ID" value="NZ_CAXOJY010000004.1"/>
</dbReference>
<gene>
    <name evidence="1" type="ORF">CYG68_02260</name>
</gene>
<accession>A0A2C5T0K2</accession>
<name>A0A2C5T0K2_MORMO</name>
<organism evidence="1 2">
    <name type="scientific">Morganella morganii</name>
    <name type="common">Proteus morganii</name>
    <dbReference type="NCBI Taxonomy" id="582"/>
    <lineage>
        <taxon>Bacteria</taxon>
        <taxon>Pseudomonadati</taxon>
        <taxon>Pseudomonadota</taxon>
        <taxon>Gammaproteobacteria</taxon>
        <taxon>Enterobacterales</taxon>
        <taxon>Morganellaceae</taxon>
        <taxon>Morganella</taxon>
    </lineage>
</organism>
<dbReference type="GeneID" id="93360764"/>
<dbReference type="EMBL" id="PKLF01000002">
    <property type="protein sequence ID" value="MBE8611249.1"/>
    <property type="molecule type" value="Genomic_DNA"/>
</dbReference>
<sequence>MFTIKVTTASGKEVIESGYGIQWTPYAYKLDYTDHNNCGDSLTLQPGDKAEIINSAGHTVARYVNDIKLQDALISITRPGSAL</sequence>
<dbReference type="Proteomes" id="UP000650477">
    <property type="component" value="Unassembled WGS sequence"/>
</dbReference>
<protein>
    <submittedName>
        <fullName evidence="1">Uncharacterized protein</fullName>
    </submittedName>
</protein>
<evidence type="ECO:0000313" key="1">
    <source>
        <dbReference type="EMBL" id="MBE8611249.1"/>
    </source>
</evidence>
<proteinExistence type="predicted"/>
<dbReference type="AlphaFoldDB" id="A0A2C5T0K2"/>
<reference evidence="1" key="1">
    <citation type="submission" date="2017-12" db="EMBL/GenBank/DDBJ databases">
        <title>Genome sequencing and analysis.</title>
        <authorList>
            <person name="Huang Y.-T."/>
        </authorList>
    </citation>
    <scope>NUCLEOTIDE SEQUENCE</scope>
    <source>
        <strain evidence="1">VGH116</strain>
    </source>
</reference>
<comment type="caution">
    <text evidence="1">The sequence shown here is derived from an EMBL/GenBank/DDBJ whole genome shotgun (WGS) entry which is preliminary data.</text>
</comment>